<dbReference type="Gene3D" id="3.40.50.720">
    <property type="entry name" value="NAD(P)-binding Rossmann-like Domain"/>
    <property type="match status" value="1"/>
</dbReference>
<comment type="similarity">
    <text evidence="1">Belongs to the short-chain dehydrogenases/reductases (SDR) family.</text>
</comment>
<dbReference type="PANTHER" id="PTHR42760">
    <property type="entry name" value="SHORT-CHAIN DEHYDROGENASES/REDUCTASES FAMILY MEMBER"/>
    <property type="match status" value="1"/>
</dbReference>
<dbReference type="PANTHER" id="PTHR42760:SF133">
    <property type="entry name" value="3-OXOACYL-[ACYL-CARRIER-PROTEIN] REDUCTASE"/>
    <property type="match status" value="1"/>
</dbReference>
<dbReference type="PRINTS" id="PR00081">
    <property type="entry name" value="GDHRDH"/>
</dbReference>
<evidence type="ECO:0000256" key="1">
    <source>
        <dbReference type="ARBA" id="ARBA00006484"/>
    </source>
</evidence>
<evidence type="ECO:0000313" key="3">
    <source>
        <dbReference type="EMBL" id="RMB12116.1"/>
    </source>
</evidence>
<dbReference type="Pfam" id="PF13561">
    <property type="entry name" value="adh_short_C2"/>
    <property type="match status" value="1"/>
</dbReference>
<accession>A0A3M0CXB3</accession>
<proteinExistence type="inferred from homology"/>
<dbReference type="CDD" id="cd05233">
    <property type="entry name" value="SDR_c"/>
    <property type="match status" value="1"/>
</dbReference>
<sequence>MTASSQPAMPRLAGKTAVIIGAAGRGNMGEVIARRFAAEGAHVTVAGRHRQPLEDLATDIGGTSALCDITRKADVDQLFSEAAARHGRVDIALNATGWGLVKRFEKTTEDELDAMLALQFKGPFFFLQAAAATMKQTGGAIIQISSATATVMLNHHAAYMGSKAGIDHVVRCVAYEYGRDGIRANSISPGFTQTPMTADAAAMPGMVDAFVKEYPLGRIGTSDDIAAAAVFLASDECFMTGQNLQVNGGLTLRRNPTQAEINAALAAAVPQD</sequence>
<name>A0A3M0CXB3_9PROT</name>
<protein>
    <submittedName>
        <fullName evidence="3">NAD(P)-dependent dehydrogenase (Short-subunit alcohol dehydrogenase family)</fullName>
    </submittedName>
</protein>
<dbReference type="SUPFAM" id="SSF51735">
    <property type="entry name" value="NAD(P)-binding Rossmann-fold domains"/>
    <property type="match status" value="1"/>
</dbReference>
<dbReference type="GO" id="GO:0016616">
    <property type="term" value="F:oxidoreductase activity, acting on the CH-OH group of donors, NAD or NADP as acceptor"/>
    <property type="evidence" value="ECO:0007669"/>
    <property type="project" value="TreeGrafter"/>
</dbReference>
<dbReference type="EMBL" id="REFR01000009">
    <property type="protein sequence ID" value="RMB12116.1"/>
    <property type="molecule type" value="Genomic_DNA"/>
</dbReference>
<dbReference type="AlphaFoldDB" id="A0A3M0CXB3"/>
<keyword evidence="4" id="KW-1185">Reference proteome</keyword>
<dbReference type="InterPro" id="IPR036291">
    <property type="entry name" value="NAD(P)-bd_dom_sf"/>
</dbReference>
<dbReference type="FunFam" id="3.40.50.720:FF:000084">
    <property type="entry name" value="Short-chain dehydrogenase reductase"/>
    <property type="match status" value="1"/>
</dbReference>
<dbReference type="GO" id="GO:0006633">
    <property type="term" value="P:fatty acid biosynthetic process"/>
    <property type="evidence" value="ECO:0007669"/>
    <property type="project" value="TreeGrafter"/>
</dbReference>
<gene>
    <name evidence="3" type="ORF">BXY39_0606</name>
</gene>
<dbReference type="InterPro" id="IPR002347">
    <property type="entry name" value="SDR_fam"/>
</dbReference>
<organism evidence="3 4">
    <name type="scientific">Eilatimonas milleporae</name>
    <dbReference type="NCBI Taxonomy" id="911205"/>
    <lineage>
        <taxon>Bacteria</taxon>
        <taxon>Pseudomonadati</taxon>
        <taxon>Pseudomonadota</taxon>
        <taxon>Alphaproteobacteria</taxon>
        <taxon>Kordiimonadales</taxon>
        <taxon>Kordiimonadaceae</taxon>
        <taxon>Eilatimonas</taxon>
    </lineage>
</organism>
<dbReference type="GO" id="GO:0048038">
    <property type="term" value="F:quinone binding"/>
    <property type="evidence" value="ECO:0007669"/>
    <property type="project" value="TreeGrafter"/>
</dbReference>
<comment type="caution">
    <text evidence="3">The sequence shown here is derived from an EMBL/GenBank/DDBJ whole genome shotgun (WGS) entry which is preliminary data.</text>
</comment>
<dbReference type="Proteomes" id="UP000271227">
    <property type="component" value="Unassembled WGS sequence"/>
</dbReference>
<evidence type="ECO:0000256" key="2">
    <source>
        <dbReference type="ARBA" id="ARBA00023002"/>
    </source>
</evidence>
<keyword evidence="2" id="KW-0560">Oxidoreductase</keyword>
<reference evidence="3 4" key="1">
    <citation type="submission" date="2018-10" db="EMBL/GenBank/DDBJ databases">
        <title>Genomic Encyclopedia of Archaeal and Bacterial Type Strains, Phase II (KMG-II): from individual species to whole genera.</title>
        <authorList>
            <person name="Goeker M."/>
        </authorList>
    </citation>
    <scope>NUCLEOTIDE SEQUENCE [LARGE SCALE GENOMIC DNA]</scope>
    <source>
        <strain evidence="3 4">DSM 25217</strain>
    </source>
</reference>
<evidence type="ECO:0000313" key="4">
    <source>
        <dbReference type="Proteomes" id="UP000271227"/>
    </source>
</evidence>
<dbReference type="InParanoid" id="A0A3M0CXB3"/>